<evidence type="ECO:0008006" key="7">
    <source>
        <dbReference type="Google" id="ProtNLM"/>
    </source>
</evidence>
<dbReference type="AlphaFoldDB" id="A0A147I1H3"/>
<protein>
    <recommendedName>
        <fullName evidence="7">STAS/SEC14 domain-containing protein</fullName>
    </recommendedName>
</protein>
<dbReference type="Proteomes" id="UP000072867">
    <property type="component" value="Unassembled WGS sequence"/>
</dbReference>
<dbReference type="RefSeq" id="WP_058716248.1">
    <property type="nucleotide sequence ID" value="NZ_LDTC01000043.1"/>
</dbReference>
<evidence type="ECO:0000313" key="6">
    <source>
        <dbReference type="Proteomes" id="UP000074410"/>
    </source>
</evidence>
<accession>A0A147I1H3</accession>
<dbReference type="EMBL" id="LDTD01000040">
    <property type="protein sequence ID" value="KTT71364.1"/>
    <property type="molecule type" value="Genomic_DNA"/>
</dbReference>
<reference evidence="4 5" key="1">
    <citation type="journal article" date="2016" name="Front. Microbiol.">
        <title>Genomic Resource of Rice Seed Associated Bacteria.</title>
        <authorList>
            <person name="Midha S."/>
            <person name="Bansal K."/>
            <person name="Sharma S."/>
            <person name="Kumar N."/>
            <person name="Patil P.P."/>
            <person name="Chaudhry V."/>
            <person name="Patil P.B."/>
        </authorList>
    </citation>
    <scope>NUCLEOTIDE SEQUENCE [LARGE SCALE GENOMIC DNA]</scope>
    <source>
        <strain evidence="3 6">NS258</strain>
        <strain evidence="1 4">NS319</strain>
        <strain evidence="2 5">SB4</strain>
    </source>
</reference>
<dbReference type="EMBL" id="LDTE01000035">
    <property type="protein sequence ID" value="KTW00609.1"/>
    <property type="molecule type" value="Genomic_DNA"/>
</dbReference>
<proteinExistence type="predicted"/>
<dbReference type="Proteomes" id="UP000074410">
    <property type="component" value="Unassembled WGS sequence"/>
</dbReference>
<dbReference type="STRING" id="33051.SB4_06820"/>
<gene>
    <name evidence="3" type="ORF">NS258_06155</name>
    <name evidence="1" type="ORF">NS319_06065</name>
    <name evidence="2" type="ORF">SB4_06820</name>
</gene>
<dbReference type="OrthoDB" id="7575788at2"/>
<name>A0A147I1H3_9SPHN</name>
<evidence type="ECO:0000313" key="2">
    <source>
        <dbReference type="EMBL" id="KTW00609.1"/>
    </source>
</evidence>
<evidence type="ECO:0000313" key="5">
    <source>
        <dbReference type="Proteomes" id="UP000074072"/>
    </source>
</evidence>
<evidence type="ECO:0000313" key="1">
    <source>
        <dbReference type="EMBL" id="KTT71364.1"/>
    </source>
</evidence>
<comment type="caution">
    <text evidence="1">The sequence shown here is derived from an EMBL/GenBank/DDBJ whole genome shotgun (WGS) entry which is preliminary data.</text>
</comment>
<dbReference type="PATRIC" id="fig|33051.3.peg.2217"/>
<evidence type="ECO:0000313" key="3">
    <source>
        <dbReference type="EMBL" id="KTW14911.1"/>
    </source>
</evidence>
<dbReference type="EMBL" id="LDTC01000043">
    <property type="protein sequence ID" value="KTW14911.1"/>
    <property type="molecule type" value="Genomic_DNA"/>
</dbReference>
<organism evidence="1 4">
    <name type="scientific">Sphingomonas sanguinis</name>
    <dbReference type="NCBI Taxonomy" id="33051"/>
    <lineage>
        <taxon>Bacteria</taxon>
        <taxon>Pseudomonadati</taxon>
        <taxon>Pseudomonadota</taxon>
        <taxon>Alphaproteobacteria</taxon>
        <taxon>Sphingomonadales</taxon>
        <taxon>Sphingomonadaceae</taxon>
        <taxon>Sphingomonas</taxon>
    </lineage>
</organism>
<sequence length="124" mass="14386">MRIEDPSFTVWIDDRHIIHIHAQGTWSAEIADRYWRAFGPFLEESRRHFGFAKVLVDRRGAPVMPPALIQAMREGILTHYRQNDWLALVVDSSPLKSQARQNYPLEHLEAFLSYDAALAWLTNA</sequence>
<evidence type="ECO:0000313" key="4">
    <source>
        <dbReference type="Proteomes" id="UP000072867"/>
    </source>
</evidence>
<dbReference type="Proteomes" id="UP000074072">
    <property type="component" value="Unassembled WGS sequence"/>
</dbReference>